<accession>A0A543ECF0</accession>
<proteinExistence type="predicted"/>
<dbReference type="Proteomes" id="UP000316437">
    <property type="component" value="Unassembled WGS sequence"/>
</dbReference>
<reference evidence="1 2" key="1">
    <citation type="submission" date="2019-06" db="EMBL/GenBank/DDBJ databases">
        <title>Sorghum-associated microbial communities from plants grown in Nebraska, USA.</title>
        <authorList>
            <person name="Schachtman D."/>
        </authorList>
    </citation>
    <scope>NUCLEOTIDE SEQUENCE [LARGE SCALE GENOMIC DNA]</scope>
    <source>
        <strain evidence="1 2">110</strain>
    </source>
</reference>
<comment type="caution">
    <text evidence="1">The sequence shown here is derived from an EMBL/GenBank/DDBJ whole genome shotgun (WGS) entry which is preliminary data.</text>
</comment>
<protein>
    <submittedName>
        <fullName evidence="1">Uncharacterized protein</fullName>
    </submittedName>
</protein>
<evidence type="ECO:0000313" key="2">
    <source>
        <dbReference type="Proteomes" id="UP000316437"/>
    </source>
</evidence>
<dbReference type="RefSeq" id="WP_142018446.1">
    <property type="nucleotide sequence ID" value="NZ_VFPD01000002.1"/>
</dbReference>
<evidence type="ECO:0000313" key="1">
    <source>
        <dbReference type="EMBL" id="TQM19270.1"/>
    </source>
</evidence>
<dbReference type="EMBL" id="VFPD01000002">
    <property type="protein sequence ID" value="TQM19270.1"/>
    <property type="molecule type" value="Genomic_DNA"/>
</dbReference>
<name>A0A543ECF0_9FLAO</name>
<gene>
    <name evidence="1" type="ORF">FB551_3665</name>
</gene>
<dbReference type="AlphaFoldDB" id="A0A543ECF0"/>
<dbReference type="PROSITE" id="PS51257">
    <property type="entry name" value="PROKAR_LIPOPROTEIN"/>
    <property type="match status" value="1"/>
</dbReference>
<keyword evidence="2" id="KW-1185">Reference proteome</keyword>
<organism evidence="1 2">
    <name type="scientific">Chryseobacterium aquifrigidense</name>
    <dbReference type="NCBI Taxonomy" id="558021"/>
    <lineage>
        <taxon>Bacteria</taxon>
        <taxon>Pseudomonadati</taxon>
        <taxon>Bacteroidota</taxon>
        <taxon>Flavobacteriia</taxon>
        <taxon>Flavobacteriales</taxon>
        <taxon>Weeksellaceae</taxon>
        <taxon>Chryseobacterium group</taxon>
        <taxon>Chryseobacterium</taxon>
    </lineage>
</organism>
<sequence length="121" mass="14087">MKYPIFITITFFTIFSCNNSDKVEKLPLGYEVLYEGGSQNRLLKNNELIIDSGLVDCKFKNDYLLISMDTTYSMNPQKINKKNLKYFIQDIKKDTILKEISFTGLLKIIKEKSLEDINITK</sequence>